<sequence>MDLLNAQHVFIETSIGTKETALQFLAQTAQNLQITTNGADVLASFNDREMQGSTGMMDGFAIPHAKSSAINEASILIVKTKNPIEWDSLDGKPTEVIIALLIPEQEAGTTHLKLLSKVARLLMKDDFKTQLKELESAAEIAEYVNQQLIEE</sequence>
<evidence type="ECO:0000313" key="8">
    <source>
        <dbReference type="Proteomes" id="UP000094068"/>
    </source>
</evidence>
<organism evidence="7 8">
    <name type="scientific">Enterococcus ureasiticus</name>
    <dbReference type="NCBI Taxonomy" id="903984"/>
    <lineage>
        <taxon>Bacteria</taxon>
        <taxon>Bacillati</taxon>
        <taxon>Bacillota</taxon>
        <taxon>Bacilli</taxon>
        <taxon>Lactobacillales</taxon>
        <taxon>Enterococcaceae</taxon>
        <taxon>Enterococcus</taxon>
    </lineage>
</organism>
<keyword evidence="8" id="KW-1185">Reference proteome</keyword>
<evidence type="ECO:0000313" key="7">
    <source>
        <dbReference type="EMBL" id="OEG11041.1"/>
    </source>
</evidence>
<dbReference type="NCBIfam" id="TIGR00848">
    <property type="entry name" value="fruA"/>
    <property type="match status" value="1"/>
</dbReference>
<dbReference type="SUPFAM" id="SSF55804">
    <property type="entry name" value="Phoshotransferase/anion transport protein"/>
    <property type="match status" value="1"/>
</dbReference>
<protein>
    <submittedName>
        <fullName evidence="7">PTS fructose transporter subunit IIA</fullName>
    </submittedName>
</protein>
<dbReference type="EMBL" id="MIJZ01000014">
    <property type="protein sequence ID" value="OEG11041.1"/>
    <property type="molecule type" value="Genomic_DNA"/>
</dbReference>
<dbReference type="Gene3D" id="3.40.930.10">
    <property type="entry name" value="Mannitol-specific EII, Chain A"/>
    <property type="match status" value="1"/>
</dbReference>
<dbReference type="InterPro" id="IPR002178">
    <property type="entry name" value="PTS_EIIA_type-2_dom"/>
</dbReference>
<dbReference type="PROSITE" id="PS51094">
    <property type="entry name" value="PTS_EIIA_TYPE_2"/>
    <property type="match status" value="1"/>
</dbReference>
<dbReference type="PANTHER" id="PTHR47738">
    <property type="entry name" value="PTS SYSTEM FRUCTOSE-LIKE EIIA COMPONENT-RELATED"/>
    <property type="match status" value="1"/>
</dbReference>
<dbReference type="OrthoDB" id="95460at2"/>
<dbReference type="RefSeq" id="WP_069646788.1">
    <property type="nucleotide sequence ID" value="NZ_JAFLWC010000047.1"/>
</dbReference>
<keyword evidence="2" id="KW-0597">Phosphoprotein</keyword>
<name>A0A1E5GEG7_9ENTE</name>
<keyword evidence="4" id="KW-0808">Transferase</keyword>
<dbReference type="GO" id="GO:0009401">
    <property type="term" value="P:phosphoenolpyruvate-dependent sugar phosphotransferase system"/>
    <property type="evidence" value="ECO:0007669"/>
    <property type="project" value="UniProtKB-KW"/>
</dbReference>
<evidence type="ECO:0000256" key="1">
    <source>
        <dbReference type="ARBA" id="ARBA00022448"/>
    </source>
</evidence>
<dbReference type="PANTHER" id="PTHR47738:SF1">
    <property type="entry name" value="NITROGEN REGULATORY PROTEIN"/>
    <property type="match status" value="1"/>
</dbReference>
<dbReference type="InterPro" id="IPR051541">
    <property type="entry name" value="PTS_SugarTrans_NitroReg"/>
</dbReference>
<evidence type="ECO:0000256" key="2">
    <source>
        <dbReference type="ARBA" id="ARBA00022553"/>
    </source>
</evidence>
<evidence type="ECO:0000256" key="3">
    <source>
        <dbReference type="ARBA" id="ARBA00022597"/>
    </source>
</evidence>
<proteinExistence type="predicted"/>
<evidence type="ECO:0000256" key="4">
    <source>
        <dbReference type="ARBA" id="ARBA00022679"/>
    </source>
</evidence>
<comment type="caution">
    <text evidence="7">The sequence shown here is derived from an EMBL/GenBank/DDBJ whole genome shotgun (WGS) entry which is preliminary data.</text>
</comment>
<dbReference type="Proteomes" id="UP000094068">
    <property type="component" value="Unassembled WGS sequence"/>
</dbReference>
<dbReference type="STRING" id="903984.BCR21_12220"/>
<evidence type="ECO:0000256" key="5">
    <source>
        <dbReference type="ARBA" id="ARBA00022683"/>
    </source>
</evidence>
<dbReference type="GO" id="GO:0008982">
    <property type="term" value="F:protein-N(PI)-phosphohistidine-sugar phosphotransferase activity"/>
    <property type="evidence" value="ECO:0007669"/>
    <property type="project" value="InterPro"/>
</dbReference>
<dbReference type="InterPro" id="IPR004715">
    <property type="entry name" value="PTS_IIA_fruc"/>
</dbReference>
<dbReference type="CDD" id="cd00211">
    <property type="entry name" value="PTS_IIA_fru"/>
    <property type="match status" value="1"/>
</dbReference>
<accession>A0A1E5GEG7</accession>
<dbReference type="GO" id="GO:0030295">
    <property type="term" value="F:protein kinase activator activity"/>
    <property type="evidence" value="ECO:0007669"/>
    <property type="project" value="TreeGrafter"/>
</dbReference>
<keyword evidence="3" id="KW-0762">Sugar transport</keyword>
<gene>
    <name evidence="7" type="ORF">BCR21_12220</name>
</gene>
<keyword evidence="5" id="KW-0598">Phosphotransferase system</keyword>
<dbReference type="Pfam" id="PF00359">
    <property type="entry name" value="PTS_EIIA_2"/>
    <property type="match status" value="1"/>
</dbReference>
<keyword evidence="1" id="KW-0813">Transport</keyword>
<evidence type="ECO:0000259" key="6">
    <source>
        <dbReference type="PROSITE" id="PS51094"/>
    </source>
</evidence>
<dbReference type="InterPro" id="IPR016152">
    <property type="entry name" value="PTrfase/Anion_transptr"/>
</dbReference>
<dbReference type="GO" id="GO:0016020">
    <property type="term" value="C:membrane"/>
    <property type="evidence" value="ECO:0007669"/>
    <property type="project" value="InterPro"/>
</dbReference>
<reference evidence="8" key="1">
    <citation type="submission" date="2016-09" db="EMBL/GenBank/DDBJ databases">
        <authorList>
            <person name="Gulvik C.A."/>
        </authorList>
    </citation>
    <scope>NUCLEOTIDE SEQUENCE [LARGE SCALE GENOMIC DNA]</scope>
    <source>
        <strain evidence="8">DSM 23328</strain>
    </source>
</reference>
<dbReference type="AlphaFoldDB" id="A0A1E5GEG7"/>
<feature type="domain" description="PTS EIIA type-2" evidence="6">
    <location>
        <begin position="2"/>
        <end position="147"/>
    </location>
</feature>